<dbReference type="AlphaFoldDB" id="A0A420XZF9"/>
<protein>
    <submittedName>
        <fullName evidence="1">Uncharacterized protein</fullName>
    </submittedName>
</protein>
<name>A0A420XZF9_9PEZI</name>
<organism evidence="1 2">
    <name type="scientific">Coniochaeta pulveracea</name>
    <dbReference type="NCBI Taxonomy" id="177199"/>
    <lineage>
        <taxon>Eukaryota</taxon>
        <taxon>Fungi</taxon>
        <taxon>Dikarya</taxon>
        <taxon>Ascomycota</taxon>
        <taxon>Pezizomycotina</taxon>
        <taxon>Sordariomycetes</taxon>
        <taxon>Sordariomycetidae</taxon>
        <taxon>Coniochaetales</taxon>
        <taxon>Coniochaetaceae</taxon>
        <taxon>Coniochaeta</taxon>
    </lineage>
</organism>
<comment type="caution">
    <text evidence="1">The sequence shown here is derived from an EMBL/GenBank/DDBJ whole genome shotgun (WGS) entry which is preliminary data.</text>
</comment>
<gene>
    <name evidence="1" type="ORF">DL546_002189</name>
</gene>
<keyword evidence="2" id="KW-1185">Reference proteome</keyword>
<evidence type="ECO:0000313" key="2">
    <source>
        <dbReference type="Proteomes" id="UP000275385"/>
    </source>
</evidence>
<accession>A0A420XZF9</accession>
<dbReference type="EMBL" id="QVQW01000083">
    <property type="protein sequence ID" value="RKU41063.1"/>
    <property type="molecule type" value="Genomic_DNA"/>
</dbReference>
<dbReference type="Proteomes" id="UP000275385">
    <property type="component" value="Unassembled WGS sequence"/>
</dbReference>
<dbReference type="OrthoDB" id="3596450at2759"/>
<evidence type="ECO:0000313" key="1">
    <source>
        <dbReference type="EMBL" id="RKU41063.1"/>
    </source>
</evidence>
<sequence length="182" mass="21147">MKVKTTLLHPTSGTNSSQRKSFREVWKYISPEGDPDLLRVFETLLAITTAVSPATTKKPWFVDTEIRRTKTWKRRRRGKKRDRGLEDRAAFYGNGFRFVEVRGWDIGWDYYAGYDGSRQKAYKDTRPTDEIAGKYLMGRTALDLAEDLNFEASCCYPTGDDEAVRRYQEIGVLGIEKWPTWK</sequence>
<reference evidence="1 2" key="1">
    <citation type="submission" date="2018-08" db="EMBL/GenBank/DDBJ databases">
        <title>Draft genome of the lignicolous fungus Coniochaeta pulveracea.</title>
        <authorList>
            <person name="Borstlap C.J."/>
            <person name="De Witt R.N."/>
            <person name="Botha A."/>
            <person name="Volschenk H."/>
        </authorList>
    </citation>
    <scope>NUCLEOTIDE SEQUENCE [LARGE SCALE GENOMIC DNA]</scope>
    <source>
        <strain evidence="1 2">CAB683</strain>
    </source>
</reference>
<proteinExistence type="predicted"/>